<dbReference type="PANTHER" id="PTHR35861">
    <property type="match status" value="1"/>
</dbReference>
<evidence type="ECO:0000313" key="6">
    <source>
        <dbReference type="Proteomes" id="UP000029549"/>
    </source>
</evidence>
<evidence type="ECO:0000259" key="3">
    <source>
        <dbReference type="Pfam" id="PF17482"/>
    </source>
</evidence>
<feature type="domain" description="Tail sheath protein C-terminal" evidence="3">
    <location>
        <begin position="281"/>
        <end position="382"/>
    </location>
</feature>
<evidence type="ECO:0000256" key="1">
    <source>
        <dbReference type="ARBA" id="ARBA00008005"/>
    </source>
</evidence>
<feature type="domain" description="Tail sheath protein subtilisin-like" evidence="2">
    <location>
        <begin position="114"/>
        <end position="279"/>
    </location>
</feature>
<dbReference type="Pfam" id="PF22671">
    <property type="entry name" value="Gp18_domIII_N"/>
    <property type="match status" value="1"/>
</dbReference>
<dbReference type="EMBL" id="AWTP01000107">
    <property type="protein sequence ID" value="KGH12143.1"/>
    <property type="molecule type" value="Genomic_DNA"/>
</dbReference>
<dbReference type="Proteomes" id="UP000029549">
    <property type="component" value="Unassembled WGS sequence"/>
</dbReference>
<dbReference type="InterPro" id="IPR052042">
    <property type="entry name" value="Tail_sheath_structural"/>
</dbReference>
<dbReference type="Pfam" id="PF04984">
    <property type="entry name" value="Phage_sheath_1"/>
    <property type="match status" value="1"/>
</dbReference>
<protein>
    <submittedName>
        <fullName evidence="5">Tail sheath protein</fullName>
    </submittedName>
</protein>
<dbReference type="InterPro" id="IPR035089">
    <property type="entry name" value="Phage_sheath_subtilisin"/>
</dbReference>
<dbReference type="AlphaFoldDB" id="A0A0E3BYA0"/>
<dbReference type="RefSeq" id="WP_034392822.1">
    <property type="nucleotide sequence ID" value="NZ_AWTO01000143.1"/>
</dbReference>
<evidence type="ECO:0000259" key="2">
    <source>
        <dbReference type="Pfam" id="PF04984"/>
    </source>
</evidence>
<gene>
    <name evidence="5" type="ORF">P608_11460</name>
</gene>
<accession>A0A0E3BYA0</accession>
<name>A0A0E3BYA0_9BURK</name>
<proteinExistence type="inferred from homology"/>
<sequence>MSTEYHHGVRVLELTEGVRTIRTISTAIIGLVATASDADAATFPYDTPVLVTNVDKAKGKAGTLGTLAASLDAISQQSSPIVVVVRVPDGVGATPEEKAADLVSNVIGTTLPDGHKTGMQALLSAQATVGVKPRILGAPGLATQPVATAFQSVAQKLRAMAYCGTYVKTVDAAVLYRKQFSARELMLIHADFQRWDTVANATVDAYTEAYALGLRAKIDMETGWHKTLSNVGVLGVTGINPPIFWDLQNPATDAGLLNQNAITTLVNRDGYRFWGSRTCSDEPLFSFESATRTAQVLADSIAEAHMWAVDKPLHPSLVKDILEGVNAKFRELTGRGYLLGGSAWFDETVNEAATLKEGQGVIDYDYTPVPPLEDLTFRQRITDRYFADFAQRVQSGV</sequence>
<reference evidence="5 6" key="1">
    <citation type="submission" date="2013-09" db="EMBL/GenBank/DDBJ databases">
        <title>High correlation between genotypes and phenotypes of environmental bacteria Comamonas testosteroni strains.</title>
        <authorList>
            <person name="Liu L."/>
            <person name="Zhu W."/>
            <person name="Xia X."/>
            <person name="Xu B."/>
            <person name="Luo M."/>
            <person name="Wang G."/>
        </authorList>
    </citation>
    <scope>NUCLEOTIDE SEQUENCE [LARGE SCALE GENOMIC DNA]</scope>
    <source>
        <strain evidence="5 6">DF2</strain>
    </source>
</reference>
<organism evidence="5 6">
    <name type="scientific">Comamonas thiooxydans</name>
    <dbReference type="NCBI Taxonomy" id="363952"/>
    <lineage>
        <taxon>Bacteria</taxon>
        <taxon>Pseudomonadati</taxon>
        <taxon>Pseudomonadota</taxon>
        <taxon>Betaproteobacteria</taxon>
        <taxon>Burkholderiales</taxon>
        <taxon>Comamonadaceae</taxon>
        <taxon>Comamonas</taxon>
    </lineage>
</organism>
<dbReference type="Pfam" id="PF17482">
    <property type="entry name" value="Phage_sheath_1C"/>
    <property type="match status" value="1"/>
</dbReference>
<feature type="domain" description="Tail sheath protein Gp18-like" evidence="4">
    <location>
        <begin position="27"/>
        <end position="87"/>
    </location>
</feature>
<dbReference type="InterPro" id="IPR054564">
    <property type="entry name" value="Gp18_domIII_N"/>
</dbReference>
<comment type="caution">
    <text evidence="5">The sequence shown here is derived from an EMBL/GenBank/DDBJ whole genome shotgun (WGS) entry which is preliminary data.</text>
</comment>
<evidence type="ECO:0000259" key="4">
    <source>
        <dbReference type="Pfam" id="PF22671"/>
    </source>
</evidence>
<dbReference type="PANTHER" id="PTHR35861:SF1">
    <property type="entry name" value="PHAGE TAIL SHEATH PROTEIN"/>
    <property type="match status" value="1"/>
</dbReference>
<keyword evidence="6" id="KW-1185">Reference proteome</keyword>
<evidence type="ECO:0000313" key="5">
    <source>
        <dbReference type="EMBL" id="KGH12143.1"/>
    </source>
</evidence>
<comment type="similarity">
    <text evidence="1">Belongs to the myoviridae tail sheath protein family.</text>
</comment>
<dbReference type="InterPro" id="IPR020287">
    <property type="entry name" value="Tail_sheath_C"/>
</dbReference>